<feature type="signal peptide" evidence="1">
    <location>
        <begin position="1"/>
        <end position="20"/>
    </location>
</feature>
<organism evidence="2 3">
    <name type="scientific">Amylocarpus encephaloides</name>
    <dbReference type="NCBI Taxonomy" id="45428"/>
    <lineage>
        <taxon>Eukaryota</taxon>
        <taxon>Fungi</taxon>
        <taxon>Dikarya</taxon>
        <taxon>Ascomycota</taxon>
        <taxon>Pezizomycotina</taxon>
        <taxon>Leotiomycetes</taxon>
        <taxon>Helotiales</taxon>
        <taxon>Helotiales incertae sedis</taxon>
        <taxon>Amylocarpus</taxon>
    </lineage>
</organism>
<accession>A0A9P8C1C3</accession>
<name>A0A9P8C1C3_9HELO</name>
<evidence type="ECO:0000313" key="3">
    <source>
        <dbReference type="Proteomes" id="UP000824998"/>
    </source>
</evidence>
<feature type="chain" id="PRO_5040177916" evidence="1">
    <location>
        <begin position="21"/>
        <end position="321"/>
    </location>
</feature>
<dbReference type="AlphaFoldDB" id="A0A9P8C1C3"/>
<sequence>MRSVAAAFIVAALSIGDVVAGPTHAHLHQRVHAKRGVDYSNIDYSKLDVDWDAAYAAGQASKTAVAAVDATPVSTPDTKGAVFAAKASSTSSVASAAKPSESSSSGSSSGSSQSGLLNGVVGCSNSLKAFGAKSTESYEVGDGASNNVGSPYGSNCMMVDSASGYDFTTTFSNPQSESITVNVWNKQGADGRVQSGAFVAPKETTLTFVLAPGGSQTIAIQENSNIGWAEATDKLRPEGSFDTTWGEATFLTKGSGYDMSAITNSDGNKYNMSISSKEVTCISDMTQNYWLTATQPIGTSDGSCFVPQSTATLEVVMGGRV</sequence>
<dbReference type="PANTHER" id="PTHR42039">
    <property type="entry name" value="PUTATIVE (AFU_ORTHOLOGUE AFUA_3G02940)-RELATED"/>
    <property type="match status" value="1"/>
</dbReference>
<dbReference type="EMBL" id="MU251695">
    <property type="protein sequence ID" value="KAG9230174.1"/>
    <property type="molecule type" value="Genomic_DNA"/>
</dbReference>
<dbReference type="OrthoDB" id="118256at2759"/>
<gene>
    <name evidence="2" type="ORF">BJ875DRAFT_507488</name>
</gene>
<dbReference type="InterPro" id="IPR038903">
    <property type="entry name" value="Allergen_Asp_f_4"/>
</dbReference>
<reference evidence="2" key="1">
    <citation type="journal article" date="2021" name="IMA Fungus">
        <title>Genomic characterization of three marine fungi, including Emericellopsis atlantica sp. nov. with signatures of a generalist lifestyle and marine biomass degradation.</title>
        <authorList>
            <person name="Hagestad O.C."/>
            <person name="Hou L."/>
            <person name="Andersen J.H."/>
            <person name="Hansen E.H."/>
            <person name="Altermark B."/>
            <person name="Li C."/>
            <person name="Kuhnert E."/>
            <person name="Cox R.J."/>
            <person name="Crous P.W."/>
            <person name="Spatafora J.W."/>
            <person name="Lail K."/>
            <person name="Amirebrahimi M."/>
            <person name="Lipzen A."/>
            <person name="Pangilinan J."/>
            <person name="Andreopoulos W."/>
            <person name="Hayes R.D."/>
            <person name="Ng V."/>
            <person name="Grigoriev I.V."/>
            <person name="Jackson S.A."/>
            <person name="Sutton T.D.S."/>
            <person name="Dobson A.D.W."/>
            <person name="Rama T."/>
        </authorList>
    </citation>
    <scope>NUCLEOTIDE SEQUENCE</scope>
    <source>
        <strain evidence="2">TRa018bII</strain>
    </source>
</reference>
<dbReference type="Pfam" id="PF25312">
    <property type="entry name" value="Allergen_Asp_f_4"/>
    <property type="match status" value="1"/>
</dbReference>
<dbReference type="PANTHER" id="PTHR42039:SF1">
    <property type="entry name" value="PUTATIVE (AFU_ORTHOLOGUE AFUA_3G02940)-RELATED"/>
    <property type="match status" value="1"/>
</dbReference>
<comment type="caution">
    <text evidence="2">The sequence shown here is derived from an EMBL/GenBank/DDBJ whole genome shotgun (WGS) entry which is preliminary data.</text>
</comment>
<dbReference type="GO" id="GO:0019863">
    <property type="term" value="F:IgE binding"/>
    <property type="evidence" value="ECO:0007669"/>
    <property type="project" value="InterPro"/>
</dbReference>
<keyword evidence="1" id="KW-0732">Signal</keyword>
<protein>
    <submittedName>
        <fullName evidence="2">Allergen Asp f 4</fullName>
    </submittedName>
</protein>
<evidence type="ECO:0000313" key="2">
    <source>
        <dbReference type="EMBL" id="KAG9230174.1"/>
    </source>
</evidence>
<proteinExistence type="predicted"/>
<dbReference type="Proteomes" id="UP000824998">
    <property type="component" value="Unassembled WGS sequence"/>
</dbReference>
<dbReference type="GO" id="GO:0005576">
    <property type="term" value="C:extracellular region"/>
    <property type="evidence" value="ECO:0007669"/>
    <property type="project" value="InterPro"/>
</dbReference>
<evidence type="ECO:0000256" key="1">
    <source>
        <dbReference type="SAM" id="SignalP"/>
    </source>
</evidence>
<keyword evidence="3" id="KW-1185">Reference proteome</keyword>